<dbReference type="Pfam" id="PF03372">
    <property type="entry name" value="Exo_endo_phos"/>
    <property type="match status" value="2"/>
</dbReference>
<evidence type="ECO:0000259" key="1">
    <source>
        <dbReference type="Pfam" id="PF03372"/>
    </source>
</evidence>
<reference evidence="2 3" key="1">
    <citation type="journal article" date="2018" name="Sci. Data">
        <title>The draft genome sequence of cork oak.</title>
        <authorList>
            <person name="Ramos A.M."/>
            <person name="Usie A."/>
            <person name="Barbosa P."/>
            <person name="Barros P.M."/>
            <person name="Capote T."/>
            <person name="Chaves I."/>
            <person name="Simoes F."/>
            <person name="Abreu I."/>
            <person name="Carrasquinho I."/>
            <person name="Faro C."/>
            <person name="Guimaraes J.B."/>
            <person name="Mendonca D."/>
            <person name="Nobrega F."/>
            <person name="Rodrigues L."/>
            <person name="Saibo N.J.M."/>
            <person name="Varela M.C."/>
            <person name="Egas C."/>
            <person name="Matos J."/>
            <person name="Miguel C.M."/>
            <person name="Oliveira M.M."/>
            <person name="Ricardo C.P."/>
            <person name="Goncalves S."/>
        </authorList>
    </citation>
    <scope>NUCLEOTIDE SEQUENCE [LARGE SCALE GENOMIC DNA]</scope>
    <source>
        <strain evidence="3">cv. HL8</strain>
    </source>
</reference>
<sequence>MALEDEQDANTLQWEVSVTLSSNQPVIGSEIFTTETKLVNSYHTIGSLPPPPHSFVYTWYRHSIPCSVHHHKLATVQCTSCDKLNASIEKSYHCSSKCFSDAWNKHKKYHHWAAHAARNNSTGNQQDVKKLRSSGSWPNLIDGSVLDENAIMVEEDNIWIKVGSSNTYVPTLYDCDFRLRLHSAAVDSSLGTHLSLDNIVVTDPVIKPSHPPRKMIHLQNTLNSNLKAQSSNDVVFSVLTYNILADSLSINALGYCPKWALAWEYRQENLLEEIIKYDADILCLQEVQCDHFENFFEPELKILGYSVMYKKKTGAGCTSCAKLNASIEKSYHCSSKCFSDAWNKHKKYHHWAANAARNNSTGNQQDVKKLRSSGSWPNLIDGSVLDENAIMVEEDNIWIKVGSSNTYVPTLYDCDFRLRLHSAAVDSSLGTHLSLDNIVVTDPVIKPSHPPRKMIRLQNTLNSNLEAQSSNDIVFSVLTYNILADSLSINALSYCPKWALAWEYRQENLLEEIIKYDADILCLQEVQCDHFENFFEPELKKLGYSVIYKKKTGAGLEFDKEASSVVNALEPKIRFKGSHRLTSKDNVALVVVLESLQNGSNRDAFQSRICVVAHLVNGLEKIAQSQQIPLIICGDFNSRPGRKMNSQTSEPAFTYFSDKSFGTLDYIFYTDNSLIVESLLELVDRESIDSNGIPSPAWPSDHIALIASFRLRPPSHQGLSPPPFPLNPWHLATLN</sequence>
<dbReference type="PANTHER" id="PTHR12121">
    <property type="entry name" value="CARBON CATABOLITE REPRESSOR PROTEIN 4"/>
    <property type="match status" value="1"/>
</dbReference>
<dbReference type="EMBL" id="PKMF04000413">
    <property type="protein sequence ID" value="KAK7833064.1"/>
    <property type="molecule type" value="Genomic_DNA"/>
</dbReference>
<keyword evidence="3" id="KW-1185">Reference proteome</keyword>
<protein>
    <submittedName>
        <fullName evidence="2">Carbon catabolite repressor protein 4 like protein 2</fullName>
    </submittedName>
</protein>
<feature type="domain" description="Endonuclease/exonuclease/phosphatase" evidence="1">
    <location>
        <begin position="239"/>
        <end position="308"/>
    </location>
</feature>
<comment type="caution">
    <text evidence="2">The sequence shown here is derived from an EMBL/GenBank/DDBJ whole genome shotgun (WGS) entry which is preliminary data.</text>
</comment>
<dbReference type="InterPro" id="IPR005135">
    <property type="entry name" value="Endo/exonuclease/phosphatase"/>
</dbReference>
<evidence type="ECO:0000313" key="3">
    <source>
        <dbReference type="Proteomes" id="UP000237347"/>
    </source>
</evidence>
<organism evidence="2 3">
    <name type="scientific">Quercus suber</name>
    <name type="common">Cork oak</name>
    <dbReference type="NCBI Taxonomy" id="58331"/>
    <lineage>
        <taxon>Eukaryota</taxon>
        <taxon>Viridiplantae</taxon>
        <taxon>Streptophyta</taxon>
        <taxon>Embryophyta</taxon>
        <taxon>Tracheophyta</taxon>
        <taxon>Spermatophyta</taxon>
        <taxon>Magnoliopsida</taxon>
        <taxon>eudicotyledons</taxon>
        <taxon>Gunneridae</taxon>
        <taxon>Pentapetalae</taxon>
        <taxon>rosids</taxon>
        <taxon>fabids</taxon>
        <taxon>Fagales</taxon>
        <taxon>Fagaceae</taxon>
        <taxon>Quercus</taxon>
    </lineage>
</organism>
<dbReference type="AlphaFoldDB" id="A0AAW0K2G7"/>
<dbReference type="Proteomes" id="UP000237347">
    <property type="component" value="Unassembled WGS sequence"/>
</dbReference>
<name>A0AAW0K2G7_QUESU</name>
<dbReference type="PANTHER" id="PTHR12121:SF79">
    <property type="entry name" value="CARBON CATABOLITE REPRESSOR PROTEIN 4 HOMOLOG 1-LIKE ISOFORM X1"/>
    <property type="match status" value="1"/>
</dbReference>
<dbReference type="InterPro" id="IPR050410">
    <property type="entry name" value="CCR4/nocturin_mRNA_transcr"/>
</dbReference>
<feature type="domain" description="Endonuclease/exonuclease/phosphatase" evidence="1">
    <location>
        <begin position="478"/>
        <end position="702"/>
    </location>
</feature>
<evidence type="ECO:0000313" key="2">
    <source>
        <dbReference type="EMBL" id="KAK7833064.1"/>
    </source>
</evidence>
<dbReference type="GO" id="GO:0000175">
    <property type="term" value="F:3'-5'-RNA exonuclease activity"/>
    <property type="evidence" value="ECO:0007669"/>
    <property type="project" value="TreeGrafter"/>
</dbReference>
<accession>A0AAW0K2G7</accession>
<dbReference type="Gene3D" id="3.60.10.10">
    <property type="entry name" value="Endonuclease/exonuclease/phosphatase"/>
    <property type="match status" value="2"/>
</dbReference>
<proteinExistence type="predicted"/>
<dbReference type="InterPro" id="IPR036691">
    <property type="entry name" value="Endo/exonu/phosph_ase_sf"/>
</dbReference>
<gene>
    <name evidence="2" type="primary">CCR4-2_1</name>
    <name evidence="2" type="ORF">CFP56_025878</name>
</gene>
<dbReference type="SUPFAM" id="SSF56219">
    <property type="entry name" value="DNase I-like"/>
    <property type="match status" value="2"/>
</dbReference>